<evidence type="ECO:0000313" key="3">
    <source>
        <dbReference type="Proteomes" id="UP000199452"/>
    </source>
</evidence>
<dbReference type="STRING" id="1640674.SAMN05216323_100440"/>
<evidence type="ECO:0000313" key="2">
    <source>
        <dbReference type="EMBL" id="SDB85654.1"/>
    </source>
</evidence>
<reference evidence="2 3" key="1">
    <citation type="submission" date="2016-09" db="EMBL/GenBank/DDBJ databases">
        <authorList>
            <person name="Capua I."/>
            <person name="De Benedictis P."/>
            <person name="Joannis T."/>
            <person name="Lombin L.H."/>
            <person name="Cattoli G."/>
        </authorList>
    </citation>
    <scope>NUCLEOTIDE SEQUENCE [LARGE SCALE GENOMIC DNA]</scope>
    <source>
        <strain evidence="2 3">A7P-90m</strain>
    </source>
</reference>
<dbReference type="InterPro" id="IPR023214">
    <property type="entry name" value="HAD_sf"/>
</dbReference>
<dbReference type="SUPFAM" id="SSF56784">
    <property type="entry name" value="HAD-like"/>
    <property type="match status" value="1"/>
</dbReference>
<dbReference type="Pfam" id="PF12710">
    <property type="entry name" value="HAD"/>
    <property type="match status" value="1"/>
</dbReference>
<dbReference type="GO" id="GO:0016787">
    <property type="term" value="F:hydrolase activity"/>
    <property type="evidence" value="ECO:0007669"/>
    <property type="project" value="UniProtKB-KW"/>
</dbReference>
<proteinExistence type="predicted"/>
<dbReference type="OrthoDB" id="9799365at2"/>
<dbReference type="Proteomes" id="UP000199452">
    <property type="component" value="Unassembled WGS sequence"/>
</dbReference>
<keyword evidence="1" id="KW-0732">Signal</keyword>
<keyword evidence="3" id="KW-1185">Reference proteome</keyword>
<organism evidence="2 3">
    <name type="scientific">Williamwhitmania taraxaci</name>
    <dbReference type="NCBI Taxonomy" id="1640674"/>
    <lineage>
        <taxon>Bacteria</taxon>
        <taxon>Pseudomonadati</taxon>
        <taxon>Bacteroidota</taxon>
        <taxon>Bacteroidia</taxon>
        <taxon>Bacteroidales</taxon>
        <taxon>Williamwhitmaniaceae</taxon>
        <taxon>Williamwhitmania</taxon>
    </lineage>
</organism>
<dbReference type="RefSeq" id="WP_092434980.1">
    <property type="nucleotide sequence ID" value="NZ_FMYP01000004.1"/>
</dbReference>
<keyword evidence="2" id="KW-0378">Hydrolase</keyword>
<protein>
    <submittedName>
        <fullName evidence="2">Haloacid dehalogenase-like hydrolase</fullName>
    </submittedName>
</protein>
<gene>
    <name evidence="2" type="ORF">SAMN05216323_100440</name>
</gene>
<sequence length="336" mass="37933">MKNHKLSVLLFAAIVTLLTPGCTQKADNTDPLPSWKQTEMKKSITDYVAVAVEKIPIEDRIAVFDLDGTLACETPLWGEMYCAVANLNLQSEKNPTLLNDTAYKYAKALGINPADTSITNHWAGKNFNYVDSMVWKAFAGVDNEKYVEFCKNYLGTAKSIDYKMPLAKMFYQPMVELLNFLKANDFTVYVVSGSMQGMLWGLCPDQIGFDRAHLIGTWQQMSPVYTSNSNTQFILQNSIYSPKDDKNGKSLNIYHQIGKTPVFAFGNTTGDFGMFHLTSTSTYPHAAYLLNHDDTTREYAYPPYHGTADLGWRDSLTNNGWNLVNMKENFETVWMK</sequence>
<dbReference type="Gene3D" id="3.40.50.1000">
    <property type="entry name" value="HAD superfamily/HAD-like"/>
    <property type="match status" value="1"/>
</dbReference>
<accession>A0A1G6GUP0</accession>
<feature type="chain" id="PRO_5011723747" evidence="1">
    <location>
        <begin position="26"/>
        <end position="336"/>
    </location>
</feature>
<name>A0A1G6GUP0_9BACT</name>
<evidence type="ECO:0000256" key="1">
    <source>
        <dbReference type="SAM" id="SignalP"/>
    </source>
</evidence>
<dbReference type="AlphaFoldDB" id="A0A1G6GUP0"/>
<dbReference type="InterPro" id="IPR036412">
    <property type="entry name" value="HAD-like_sf"/>
</dbReference>
<feature type="signal peptide" evidence="1">
    <location>
        <begin position="1"/>
        <end position="25"/>
    </location>
</feature>
<dbReference type="EMBL" id="FMYP01000004">
    <property type="protein sequence ID" value="SDB85654.1"/>
    <property type="molecule type" value="Genomic_DNA"/>
</dbReference>